<proteinExistence type="predicted"/>
<comment type="caution">
    <text evidence="1">The sequence shown here is derived from an EMBL/GenBank/DDBJ whole genome shotgun (WGS) entry which is preliminary data.</text>
</comment>
<keyword evidence="2" id="KW-1185">Reference proteome</keyword>
<organism evidence="1 2">
    <name type="scientific">Bauhinia variegata</name>
    <name type="common">Purple orchid tree</name>
    <name type="synonym">Phanera variegata</name>
    <dbReference type="NCBI Taxonomy" id="167791"/>
    <lineage>
        <taxon>Eukaryota</taxon>
        <taxon>Viridiplantae</taxon>
        <taxon>Streptophyta</taxon>
        <taxon>Embryophyta</taxon>
        <taxon>Tracheophyta</taxon>
        <taxon>Spermatophyta</taxon>
        <taxon>Magnoliopsida</taxon>
        <taxon>eudicotyledons</taxon>
        <taxon>Gunneridae</taxon>
        <taxon>Pentapetalae</taxon>
        <taxon>rosids</taxon>
        <taxon>fabids</taxon>
        <taxon>Fabales</taxon>
        <taxon>Fabaceae</taxon>
        <taxon>Cercidoideae</taxon>
        <taxon>Cercideae</taxon>
        <taxon>Bauhiniinae</taxon>
        <taxon>Bauhinia</taxon>
    </lineage>
</organism>
<protein>
    <submittedName>
        <fullName evidence="1">Uncharacterized protein</fullName>
    </submittedName>
</protein>
<gene>
    <name evidence="1" type="ORF">L6164_002487</name>
</gene>
<evidence type="ECO:0000313" key="2">
    <source>
        <dbReference type="Proteomes" id="UP000828941"/>
    </source>
</evidence>
<dbReference type="Proteomes" id="UP000828941">
    <property type="component" value="Chromosome 2"/>
</dbReference>
<dbReference type="EMBL" id="CM039427">
    <property type="protein sequence ID" value="KAI4353545.1"/>
    <property type="molecule type" value="Genomic_DNA"/>
</dbReference>
<accession>A0ACB9PXU3</accession>
<name>A0ACB9PXU3_BAUVA</name>
<reference evidence="1 2" key="1">
    <citation type="journal article" date="2022" name="DNA Res.">
        <title>Chromosomal-level genome assembly of the orchid tree Bauhinia variegata (Leguminosae; Cercidoideae) supports the allotetraploid origin hypothesis of Bauhinia.</title>
        <authorList>
            <person name="Zhong Y."/>
            <person name="Chen Y."/>
            <person name="Zheng D."/>
            <person name="Pang J."/>
            <person name="Liu Y."/>
            <person name="Luo S."/>
            <person name="Meng S."/>
            <person name="Qian L."/>
            <person name="Wei D."/>
            <person name="Dai S."/>
            <person name="Zhou R."/>
        </authorList>
    </citation>
    <scope>NUCLEOTIDE SEQUENCE [LARGE SCALE GENOMIC DNA]</scope>
    <source>
        <strain evidence="1">BV-YZ2020</strain>
    </source>
</reference>
<sequence length="927" mass="102452">MASRTCMNVACATSTSIQWRKGWALRSGEFADLCDKCGAAYEQSTFCDTFHSKDSGWRECTICGKRLHCGCIASKYLFELLDIGGVSCMHCARNAGIQPELMKIVSQIARIEKPNGSGASKIGSVSELQCSSVANQLNGSSIENFRSMQVGGYADCDALKQWLQPHNVDANRPSIQLKQEEALHSAGEPRSALITLHQESNGSSKANKTENSKIDKEPRDVYESLVQTNLSMTLGSPAGNSNPFGGVVLDERENNKAPSPILLGNRSRHLLPKPPRSNLATGLDTNVGMVSQMRVARPPVAEGRGRNQLLPRYWPRITDQELQQISGDPNSTIVPLFEKMLSASDAGRIGRLVLPKACAEAYFPPISQPEGLPLRIQDVKGKEWVFQFRFWPNNNSRMYVLEGVTPCIQSMQLQAGDTVTFSRMDPEGKLIMGFRKATSTTAVQETHPSSMPNGSRSSETSYSGVYENLPLLSGYSGLLQSLKGSSDTNMNVLSKRWNSASGEVNWQNIEMPEGRKREGLLLPPGLVPDRKRTRNIGSKTKRLVIDSQDALELKLTWEEAQDLLRPPPSVKPSLVMIEDHEFEEYEDPPIFGKRSIFVARSNGIQEQIEQWTQCDNCSKWRKLPVELLVPPKWTCVDNSWDQSRCSCSAPNELAPREIDDLLRLNKEFKKQKIAARHRPSLEPESSGLDALANAAILGDDAAGDSGRSPVATTTKHPRHRPGCSCIVCIQPPSGKGKHKPSCTCNVCMTVKRRFKTLMMRKKKRQSEREAEIAQRNQQSWGPREESEVDSTSRQLTPVYGSENEARVPNELDPKGQTHLAEAAKGKLDLNSQPDREEIQAGSNNVSMMSLLQEASLPLETYLKQNGLTSLASEQQANSASNVQAQTTNDSGERQNEDCPASAVQEEEGSQEENSEQDKNQNQNDPLS</sequence>
<evidence type="ECO:0000313" key="1">
    <source>
        <dbReference type="EMBL" id="KAI4353545.1"/>
    </source>
</evidence>